<dbReference type="EMBL" id="LZYE01000130">
    <property type="protein sequence ID" value="OFC36786.1"/>
    <property type="molecule type" value="Genomic_DNA"/>
</dbReference>
<evidence type="ECO:0000256" key="4">
    <source>
        <dbReference type="ARBA" id="ARBA00022884"/>
    </source>
</evidence>
<dbReference type="AlphaFoldDB" id="A0A1E7YNY7"/>
<comment type="function">
    <text evidence="1">This subunit may be involved in monitoring complementarity of crRNA and target RNA.</text>
</comment>
<evidence type="ECO:0000256" key="1">
    <source>
        <dbReference type="ARBA" id="ARBA00003640"/>
    </source>
</evidence>
<evidence type="ECO:0000256" key="6">
    <source>
        <dbReference type="ARBA" id="ARBA00031723"/>
    </source>
</evidence>
<dbReference type="InterPro" id="IPR010149">
    <property type="entry name" value="CRISPR-assoc_prot_Csm2_III-A"/>
</dbReference>
<protein>
    <recommendedName>
        <fullName evidence="3">CRISPR system Cms protein Csm2</fullName>
    </recommendedName>
    <alternativeName>
        <fullName evidence="6">CRISPR type III A-associated protein Csm2</fullName>
    </alternativeName>
</protein>
<organism evidence="7 8">
    <name type="scientific">Acidithiobacillus caldus</name>
    <dbReference type="NCBI Taxonomy" id="33059"/>
    <lineage>
        <taxon>Bacteria</taxon>
        <taxon>Pseudomonadati</taxon>
        <taxon>Pseudomonadota</taxon>
        <taxon>Acidithiobacillia</taxon>
        <taxon>Acidithiobacillales</taxon>
        <taxon>Acidithiobacillaceae</taxon>
        <taxon>Acidithiobacillus</taxon>
    </lineage>
</organism>
<keyword evidence="4" id="KW-0694">RNA-binding</keyword>
<evidence type="ECO:0000256" key="2">
    <source>
        <dbReference type="ARBA" id="ARBA00006896"/>
    </source>
</evidence>
<evidence type="ECO:0000313" key="8">
    <source>
        <dbReference type="Proteomes" id="UP000175616"/>
    </source>
</evidence>
<reference evidence="7 8" key="1">
    <citation type="submission" date="2016-06" db="EMBL/GenBank/DDBJ databases">
        <title>Gene turnover analysis identifies the evolutionary adaptation of the extremophile Acidithiobacillus caldus.</title>
        <authorList>
            <person name="Zhang X."/>
        </authorList>
    </citation>
    <scope>NUCLEOTIDE SEQUENCE [LARGE SCALE GENOMIC DNA]</scope>
    <source>
        <strain evidence="7 8">DX</strain>
    </source>
</reference>
<keyword evidence="5" id="KW-0051">Antiviral defense</keyword>
<name>A0A1E7YNY7_9PROT</name>
<dbReference type="NCBIfam" id="TIGR01870">
    <property type="entry name" value="cas_TM1810_Csm2"/>
    <property type="match status" value="1"/>
</dbReference>
<dbReference type="Proteomes" id="UP000175616">
    <property type="component" value="Unassembled WGS sequence"/>
</dbReference>
<evidence type="ECO:0000313" key="7">
    <source>
        <dbReference type="EMBL" id="OFC36786.1"/>
    </source>
</evidence>
<comment type="similarity">
    <text evidence="2">Belongs to the CRISPR-associated Csm2 family.</text>
</comment>
<evidence type="ECO:0000256" key="3">
    <source>
        <dbReference type="ARBA" id="ARBA00016118"/>
    </source>
</evidence>
<sequence length="122" mass="14392">MRFTAPLDPQLFSEIAKRVAQEINESKKSANRPSQLRRFYDEIVLWEDKVRAAPDRFEEYRPFLLMMNAKAAYAQGRDVVSGEFVCLVQHTLAQVQDEKSLHLCKLFWESFMGFYKLERPKD</sequence>
<gene>
    <name evidence="7" type="ORF">BAE27_05305</name>
</gene>
<dbReference type="GO" id="GO:0051607">
    <property type="term" value="P:defense response to virus"/>
    <property type="evidence" value="ECO:0007669"/>
    <property type="project" value="UniProtKB-KW"/>
</dbReference>
<accession>A0A1E7YNY7</accession>
<dbReference type="Pfam" id="PF03750">
    <property type="entry name" value="Csm2_III-A"/>
    <property type="match status" value="1"/>
</dbReference>
<proteinExistence type="inferred from homology"/>
<comment type="caution">
    <text evidence="7">The sequence shown here is derived from an EMBL/GenBank/DDBJ whole genome shotgun (WGS) entry which is preliminary data.</text>
</comment>
<dbReference type="GO" id="GO:0003723">
    <property type="term" value="F:RNA binding"/>
    <property type="evidence" value="ECO:0007669"/>
    <property type="project" value="UniProtKB-KW"/>
</dbReference>
<evidence type="ECO:0000256" key="5">
    <source>
        <dbReference type="ARBA" id="ARBA00023118"/>
    </source>
</evidence>